<dbReference type="RefSeq" id="WP_130103395.1">
    <property type="nucleotide sequence ID" value="NZ_SDWW01000037.1"/>
</dbReference>
<dbReference type="EMBL" id="SDWW01000037">
    <property type="protein sequence ID" value="RYV50314.1"/>
    <property type="molecule type" value="Genomic_DNA"/>
</dbReference>
<feature type="domain" description="Response regulatory" evidence="2">
    <location>
        <begin position="19"/>
        <end position="138"/>
    </location>
</feature>
<feature type="modified residue" description="4-aspartylphosphate" evidence="1">
    <location>
        <position position="74"/>
    </location>
</feature>
<dbReference type="SUPFAM" id="SSF52172">
    <property type="entry name" value="CheY-like"/>
    <property type="match status" value="1"/>
</dbReference>
<accession>A0A4V1ZH00</accession>
<organism evidence="3 4">
    <name type="scientific">Pengzhenrongella frigida</name>
    <dbReference type="NCBI Taxonomy" id="1259133"/>
    <lineage>
        <taxon>Bacteria</taxon>
        <taxon>Bacillati</taxon>
        <taxon>Actinomycetota</taxon>
        <taxon>Actinomycetes</taxon>
        <taxon>Micrococcales</taxon>
        <taxon>Pengzhenrongella</taxon>
    </lineage>
</organism>
<dbReference type="AlphaFoldDB" id="A0A4V1ZH00"/>
<gene>
    <name evidence="3" type="ORF">EUA98_14440</name>
</gene>
<name>A0A4V1ZH00_9MICO</name>
<dbReference type="PROSITE" id="PS50110">
    <property type="entry name" value="RESPONSE_REGULATORY"/>
    <property type="match status" value="1"/>
</dbReference>
<dbReference type="SMART" id="SM00448">
    <property type="entry name" value="REC"/>
    <property type="match status" value="1"/>
</dbReference>
<evidence type="ECO:0000313" key="4">
    <source>
        <dbReference type="Proteomes" id="UP000293764"/>
    </source>
</evidence>
<proteinExistence type="predicted"/>
<keyword evidence="1" id="KW-0597">Phosphoprotein</keyword>
<dbReference type="OrthoDB" id="3395459at2"/>
<sequence>MTTELQDTAGTTASASGPRVLLYSDDSDTRAQVLLAVGPRLSRGAPDIEWVQTATHAAVLTHADAGGFDLLVLDGEAAKSGGMGLCRQLKDELFQCPPILVLTGRPEDAWLASWSLADGVIARPFDPIELQSTVARLLAAPVTP</sequence>
<keyword evidence="4" id="KW-1185">Reference proteome</keyword>
<reference evidence="3 4" key="1">
    <citation type="submission" date="2019-01" db="EMBL/GenBank/DDBJ databases">
        <title>Novel species of Cellulomonas.</title>
        <authorList>
            <person name="Liu Q."/>
            <person name="Xin Y.-H."/>
        </authorList>
    </citation>
    <scope>NUCLEOTIDE SEQUENCE [LARGE SCALE GENOMIC DNA]</scope>
    <source>
        <strain evidence="3 4">HLT2-17</strain>
    </source>
</reference>
<dbReference type="InterPro" id="IPR011006">
    <property type="entry name" value="CheY-like_superfamily"/>
</dbReference>
<dbReference type="Proteomes" id="UP000293764">
    <property type="component" value="Unassembled WGS sequence"/>
</dbReference>
<dbReference type="InterPro" id="IPR001789">
    <property type="entry name" value="Sig_transdc_resp-reg_receiver"/>
</dbReference>
<evidence type="ECO:0000313" key="3">
    <source>
        <dbReference type="EMBL" id="RYV50314.1"/>
    </source>
</evidence>
<evidence type="ECO:0000259" key="2">
    <source>
        <dbReference type="PROSITE" id="PS50110"/>
    </source>
</evidence>
<evidence type="ECO:0000256" key="1">
    <source>
        <dbReference type="PROSITE-ProRule" id="PRU00169"/>
    </source>
</evidence>
<protein>
    <submittedName>
        <fullName evidence="3">Response regulator transcription factor</fullName>
    </submittedName>
</protein>
<dbReference type="GO" id="GO:0000160">
    <property type="term" value="P:phosphorelay signal transduction system"/>
    <property type="evidence" value="ECO:0007669"/>
    <property type="project" value="InterPro"/>
</dbReference>
<comment type="caution">
    <text evidence="3">The sequence shown here is derived from an EMBL/GenBank/DDBJ whole genome shotgun (WGS) entry which is preliminary data.</text>
</comment>
<dbReference type="Gene3D" id="3.40.50.2300">
    <property type="match status" value="1"/>
</dbReference>